<feature type="modified residue" description="4-aspartylphosphate" evidence="2">
    <location>
        <position position="53"/>
    </location>
</feature>
<feature type="domain" description="Response regulatory" evidence="3">
    <location>
        <begin position="4"/>
        <end position="120"/>
    </location>
</feature>
<evidence type="ECO:0000259" key="3">
    <source>
        <dbReference type="PROSITE" id="PS50110"/>
    </source>
</evidence>
<dbReference type="AlphaFoldDB" id="A0A937G176"/>
<dbReference type="SUPFAM" id="SSF52172">
    <property type="entry name" value="CheY-like"/>
    <property type="match status" value="1"/>
</dbReference>
<dbReference type="Gene3D" id="3.40.50.2300">
    <property type="match status" value="1"/>
</dbReference>
<keyword evidence="1 2" id="KW-0597">Phosphoprotein</keyword>
<evidence type="ECO:0000313" key="5">
    <source>
        <dbReference type="Proteomes" id="UP000614216"/>
    </source>
</evidence>
<dbReference type="PANTHER" id="PTHR44591:SF3">
    <property type="entry name" value="RESPONSE REGULATORY DOMAIN-CONTAINING PROTEIN"/>
    <property type="match status" value="1"/>
</dbReference>
<dbReference type="Pfam" id="PF00072">
    <property type="entry name" value="Response_reg"/>
    <property type="match status" value="1"/>
</dbReference>
<dbReference type="GO" id="GO:0000160">
    <property type="term" value="P:phosphorelay signal transduction system"/>
    <property type="evidence" value="ECO:0007669"/>
    <property type="project" value="InterPro"/>
</dbReference>
<dbReference type="PANTHER" id="PTHR44591">
    <property type="entry name" value="STRESS RESPONSE REGULATOR PROTEIN 1"/>
    <property type="match status" value="1"/>
</dbReference>
<evidence type="ECO:0000256" key="2">
    <source>
        <dbReference type="PROSITE-ProRule" id="PRU00169"/>
    </source>
</evidence>
<dbReference type="Proteomes" id="UP000614216">
    <property type="component" value="Unassembled WGS sequence"/>
</dbReference>
<keyword evidence="5" id="KW-1185">Reference proteome</keyword>
<organism evidence="4 5">
    <name type="scientific">Fulvivirga marina</name>
    <dbReference type="NCBI Taxonomy" id="2494733"/>
    <lineage>
        <taxon>Bacteria</taxon>
        <taxon>Pseudomonadati</taxon>
        <taxon>Bacteroidota</taxon>
        <taxon>Cytophagia</taxon>
        <taxon>Cytophagales</taxon>
        <taxon>Fulvivirgaceae</taxon>
        <taxon>Fulvivirga</taxon>
    </lineage>
</organism>
<evidence type="ECO:0000313" key="4">
    <source>
        <dbReference type="EMBL" id="MBL6448777.1"/>
    </source>
</evidence>
<gene>
    <name evidence="4" type="ORF">JMN32_20865</name>
</gene>
<accession>A0A937G176</accession>
<evidence type="ECO:0000256" key="1">
    <source>
        <dbReference type="ARBA" id="ARBA00022553"/>
    </source>
</evidence>
<dbReference type="InterPro" id="IPR050595">
    <property type="entry name" value="Bact_response_regulator"/>
</dbReference>
<comment type="caution">
    <text evidence="4">The sequence shown here is derived from an EMBL/GenBank/DDBJ whole genome shotgun (WGS) entry which is preliminary data.</text>
</comment>
<proteinExistence type="predicted"/>
<dbReference type="RefSeq" id="WP_202858317.1">
    <property type="nucleotide sequence ID" value="NZ_JAEUGD010000065.1"/>
</dbReference>
<dbReference type="InterPro" id="IPR001789">
    <property type="entry name" value="Sig_transdc_resp-reg_receiver"/>
</dbReference>
<dbReference type="EMBL" id="JAEUGD010000065">
    <property type="protein sequence ID" value="MBL6448777.1"/>
    <property type="molecule type" value="Genomic_DNA"/>
</dbReference>
<sequence length="121" mass="13562">MKKTVLVIEDNKEIRENTIELLELAGYRVIDVEDGKAGIHAAEKELPDIILCDIMMPLTDGYEVLENLKGNSSTTNIPFIYLTASAEKKEIQKAMDMGASAYICKPFDVNELIDTVERLLQ</sequence>
<reference evidence="4" key="1">
    <citation type="submission" date="2021-01" db="EMBL/GenBank/DDBJ databases">
        <title>Fulvivirga kasyanovii gen. nov., sp nov., a novel member of the phylum Bacteroidetes isolated from seawater in a mussel farm.</title>
        <authorList>
            <person name="Zhao L.-H."/>
            <person name="Wang Z.-J."/>
        </authorList>
    </citation>
    <scope>NUCLEOTIDE SEQUENCE</scope>
    <source>
        <strain evidence="4">29W222</strain>
    </source>
</reference>
<dbReference type="SMART" id="SM00448">
    <property type="entry name" value="REC"/>
    <property type="match status" value="1"/>
</dbReference>
<name>A0A937G176_9BACT</name>
<dbReference type="PROSITE" id="PS50110">
    <property type="entry name" value="RESPONSE_REGULATORY"/>
    <property type="match status" value="1"/>
</dbReference>
<dbReference type="InterPro" id="IPR011006">
    <property type="entry name" value="CheY-like_superfamily"/>
</dbReference>
<protein>
    <submittedName>
        <fullName evidence="4">Response regulator</fullName>
    </submittedName>
</protein>